<dbReference type="Pfam" id="PF11754">
    <property type="entry name" value="Velvet"/>
    <property type="match status" value="1"/>
</dbReference>
<gene>
    <name evidence="2" type="ORF">BJ875DRAFT_409205</name>
</gene>
<dbReference type="PROSITE" id="PS51821">
    <property type="entry name" value="VELVET"/>
    <property type="match status" value="1"/>
</dbReference>
<accession>A0A9P8C1T6</accession>
<evidence type="ECO:0000313" key="3">
    <source>
        <dbReference type="Proteomes" id="UP000824998"/>
    </source>
</evidence>
<protein>
    <recommendedName>
        <fullName evidence="1">Velvet domain-containing protein</fullName>
    </recommendedName>
</protein>
<dbReference type="InterPro" id="IPR038491">
    <property type="entry name" value="Velvet_dom_sf"/>
</dbReference>
<reference evidence="2" key="1">
    <citation type="journal article" date="2021" name="IMA Fungus">
        <title>Genomic characterization of three marine fungi, including Emericellopsis atlantica sp. nov. with signatures of a generalist lifestyle and marine biomass degradation.</title>
        <authorList>
            <person name="Hagestad O.C."/>
            <person name="Hou L."/>
            <person name="Andersen J.H."/>
            <person name="Hansen E.H."/>
            <person name="Altermark B."/>
            <person name="Li C."/>
            <person name="Kuhnert E."/>
            <person name="Cox R.J."/>
            <person name="Crous P.W."/>
            <person name="Spatafora J.W."/>
            <person name="Lail K."/>
            <person name="Amirebrahimi M."/>
            <person name="Lipzen A."/>
            <person name="Pangilinan J."/>
            <person name="Andreopoulos W."/>
            <person name="Hayes R.D."/>
            <person name="Ng V."/>
            <person name="Grigoriev I.V."/>
            <person name="Jackson S.A."/>
            <person name="Sutton T.D.S."/>
            <person name="Dobson A.D.W."/>
            <person name="Rama T."/>
        </authorList>
    </citation>
    <scope>NUCLEOTIDE SEQUENCE</scope>
    <source>
        <strain evidence="2">TRa018bII</strain>
    </source>
</reference>
<comment type="caution">
    <text evidence="2">The sequence shown here is derived from an EMBL/GenBank/DDBJ whole genome shotgun (WGS) entry which is preliminary data.</text>
</comment>
<feature type="domain" description="Velvet" evidence="1">
    <location>
        <begin position="1"/>
        <end position="163"/>
    </location>
</feature>
<organism evidence="2 3">
    <name type="scientific">Amylocarpus encephaloides</name>
    <dbReference type="NCBI Taxonomy" id="45428"/>
    <lineage>
        <taxon>Eukaryota</taxon>
        <taxon>Fungi</taxon>
        <taxon>Dikarya</taxon>
        <taxon>Ascomycota</taxon>
        <taxon>Pezizomycotina</taxon>
        <taxon>Leotiomycetes</taxon>
        <taxon>Helotiales</taxon>
        <taxon>Helotiales incertae sedis</taxon>
        <taxon>Amylocarpus</taxon>
    </lineage>
</organism>
<sequence length="163" mass="17920">MFGFAIQPPSRVRPNVSLYPPVTARLASDVDIFGELGHIWAVATLIHRDSGETLYEQLGGKLADSAHPLPDNGRGSSSAMKDRAYFCFPDIVIHHPGRYRVRITLMHVDYSCGSSPSGVVTVSEHTDSNTIMVEEGSPRARPNGQEYAFLRILRDDGQQVPLS</sequence>
<dbReference type="Gene3D" id="2.60.40.3960">
    <property type="entry name" value="Velvet domain"/>
    <property type="match status" value="1"/>
</dbReference>
<dbReference type="EMBL" id="MU251686">
    <property type="protein sequence ID" value="KAG9230277.1"/>
    <property type="molecule type" value="Genomic_DNA"/>
</dbReference>
<proteinExistence type="predicted"/>
<evidence type="ECO:0000313" key="2">
    <source>
        <dbReference type="EMBL" id="KAG9230277.1"/>
    </source>
</evidence>
<dbReference type="AlphaFoldDB" id="A0A9P8C1T6"/>
<dbReference type="Proteomes" id="UP000824998">
    <property type="component" value="Unassembled WGS sequence"/>
</dbReference>
<dbReference type="InterPro" id="IPR037525">
    <property type="entry name" value="Velvet_dom"/>
</dbReference>
<name>A0A9P8C1T6_9HELO</name>
<dbReference type="OrthoDB" id="5399926at2759"/>
<evidence type="ECO:0000259" key="1">
    <source>
        <dbReference type="PROSITE" id="PS51821"/>
    </source>
</evidence>
<keyword evidence="3" id="KW-1185">Reference proteome</keyword>